<keyword evidence="2" id="KW-1185">Reference proteome</keyword>
<dbReference type="Proteomes" id="UP000886998">
    <property type="component" value="Unassembled WGS sequence"/>
</dbReference>
<reference evidence="1" key="1">
    <citation type="submission" date="2020-08" db="EMBL/GenBank/DDBJ databases">
        <title>Multicomponent nature underlies the extraordinary mechanical properties of spider dragline silk.</title>
        <authorList>
            <person name="Kono N."/>
            <person name="Nakamura H."/>
            <person name="Mori M."/>
            <person name="Yoshida Y."/>
            <person name="Ohtoshi R."/>
            <person name="Malay A.D."/>
            <person name="Moran D.A.P."/>
            <person name="Tomita M."/>
            <person name="Numata K."/>
            <person name="Arakawa K."/>
        </authorList>
    </citation>
    <scope>NUCLEOTIDE SEQUENCE</scope>
</reference>
<comment type="caution">
    <text evidence="1">The sequence shown here is derived from an EMBL/GenBank/DDBJ whole genome shotgun (WGS) entry which is preliminary data.</text>
</comment>
<protein>
    <submittedName>
        <fullName evidence="1">Uncharacterized protein</fullName>
    </submittedName>
</protein>
<sequence length="131" mass="15001">MSETRTDVASTPVSTLFSLEPLSFDVAKAYETLDHIATCSECEDFIDTLEDIIDTLRKTDGALDDVQKLRLINEVQFVALKVSRKSIRLQNREIKELIDLMFKSSPLHPLHRKRRREAGTSAPRFLLRQAQ</sequence>
<evidence type="ECO:0000313" key="2">
    <source>
        <dbReference type="Proteomes" id="UP000886998"/>
    </source>
</evidence>
<dbReference type="AlphaFoldDB" id="A0A8X7C3Y7"/>
<evidence type="ECO:0000313" key="1">
    <source>
        <dbReference type="EMBL" id="GFY51709.1"/>
    </source>
</evidence>
<dbReference type="EMBL" id="BMAV01008267">
    <property type="protein sequence ID" value="GFY51709.1"/>
    <property type="molecule type" value="Genomic_DNA"/>
</dbReference>
<proteinExistence type="predicted"/>
<accession>A0A8X7C3Y7</accession>
<organism evidence="1 2">
    <name type="scientific">Trichonephila inaurata madagascariensis</name>
    <dbReference type="NCBI Taxonomy" id="2747483"/>
    <lineage>
        <taxon>Eukaryota</taxon>
        <taxon>Metazoa</taxon>
        <taxon>Ecdysozoa</taxon>
        <taxon>Arthropoda</taxon>
        <taxon>Chelicerata</taxon>
        <taxon>Arachnida</taxon>
        <taxon>Araneae</taxon>
        <taxon>Araneomorphae</taxon>
        <taxon>Entelegynae</taxon>
        <taxon>Araneoidea</taxon>
        <taxon>Nephilidae</taxon>
        <taxon>Trichonephila</taxon>
        <taxon>Trichonephila inaurata</taxon>
    </lineage>
</organism>
<gene>
    <name evidence="1" type="ORF">TNIN_21491</name>
</gene>
<name>A0A8X7C3Y7_9ARAC</name>